<gene>
    <name evidence="2" type="ORF">D1012_00100</name>
</gene>
<dbReference type="RefSeq" id="WP_118149982.1">
    <property type="nucleotide sequence ID" value="NZ_QWEY01000001.1"/>
</dbReference>
<dbReference type="InterPro" id="IPR011047">
    <property type="entry name" value="Quinoprotein_ADH-like_sf"/>
</dbReference>
<evidence type="ECO:0000313" key="3">
    <source>
        <dbReference type="Proteomes" id="UP000284547"/>
    </source>
</evidence>
<proteinExistence type="predicted"/>
<dbReference type="OrthoDB" id="9810636at2"/>
<dbReference type="EMBL" id="QWEY01000001">
    <property type="protein sequence ID" value="RGP38576.1"/>
    <property type="molecule type" value="Genomic_DNA"/>
</dbReference>
<dbReference type="Proteomes" id="UP000284547">
    <property type="component" value="Unassembled WGS sequence"/>
</dbReference>
<keyword evidence="1" id="KW-0732">Signal</keyword>
<feature type="signal peptide" evidence="1">
    <location>
        <begin position="1"/>
        <end position="27"/>
    </location>
</feature>
<dbReference type="InterPro" id="IPR015943">
    <property type="entry name" value="WD40/YVTN_repeat-like_dom_sf"/>
</dbReference>
<comment type="caution">
    <text evidence="2">The sequence shown here is derived from an EMBL/GenBank/DDBJ whole genome shotgun (WGS) entry which is preliminary data.</text>
</comment>
<accession>A0A411Z677</accession>
<protein>
    <recommendedName>
        <fullName evidence="4">YncE family protein</fullName>
    </recommendedName>
</protein>
<keyword evidence="3" id="KW-1185">Reference proteome</keyword>
<dbReference type="AlphaFoldDB" id="A0A411Z677"/>
<feature type="chain" id="PRO_5019546399" description="YncE family protein" evidence="1">
    <location>
        <begin position="28"/>
        <end position="404"/>
    </location>
</feature>
<name>A0A411Z677_9RHOB</name>
<organism evidence="2 3">
    <name type="scientific">Pseudotabrizicola alkalilacus</name>
    <dbReference type="NCBI Taxonomy" id="2305252"/>
    <lineage>
        <taxon>Bacteria</taxon>
        <taxon>Pseudomonadati</taxon>
        <taxon>Pseudomonadota</taxon>
        <taxon>Alphaproteobacteria</taxon>
        <taxon>Rhodobacterales</taxon>
        <taxon>Paracoccaceae</taxon>
        <taxon>Pseudotabrizicola</taxon>
    </lineage>
</organism>
<evidence type="ECO:0008006" key="4">
    <source>
        <dbReference type="Google" id="ProtNLM"/>
    </source>
</evidence>
<evidence type="ECO:0000256" key="1">
    <source>
        <dbReference type="SAM" id="SignalP"/>
    </source>
</evidence>
<reference evidence="2 3" key="1">
    <citation type="submission" date="2018-08" db="EMBL/GenBank/DDBJ databases">
        <title>Flavobacterium tibetense sp. nov., isolated from a wetland YonghuCo on Tibetan Plateau.</title>
        <authorList>
            <person name="Phurbu D."/>
            <person name="Lu H."/>
            <person name="Xing P."/>
        </authorList>
    </citation>
    <scope>NUCLEOTIDE SEQUENCE [LARGE SCALE GENOMIC DNA]</scope>
    <source>
        <strain evidence="2 3">DJC</strain>
    </source>
</reference>
<sequence length="404" mass="41888">MTCISSVTTRLWASAAVTVLATGGAMAHDDAESHYRLFVGDHAEGIVRAIDAESGEALAAFEIDMTPALTPSASGRTLFAVQGDVGKVAVIDTGIALEDHGDHADIMVTDPALLDLVLTGTKPAHVVEGSGQIALFDDGTGDVTLFAESTLLDGSFAPVMLSPGAAHHGLAAPMGDYLVVSVPHEDPEQPRVGLKVIDKAGAQVGEVVNCPAVHGQAQSARVFAFGCKDGVVIATPGQGGAAPVLEHVPTAELGEGNVSTLKGGTALQFFLGNYGSDAVVLIEPGSAAPFRKIDLPTRRVDFALDPAIARNAYILTEDGQLHLLDVLSGKITQSVRVTEPYSMDGHWRDPRPRLAVAGDHIAITDPLQGLVRLISTETLTEVRTIPVEGVPYTITAVGGSGATH</sequence>
<dbReference type="SUPFAM" id="SSF50998">
    <property type="entry name" value="Quinoprotein alcohol dehydrogenase-like"/>
    <property type="match status" value="1"/>
</dbReference>
<dbReference type="Gene3D" id="2.130.10.10">
    <property type="entry name" value="YVTN repeat-like/Quinoprotein amine dehydrogenase"/>
    <property type="match status" value="1"/>
</dbReference>
<evidence type="ECO:0000313" key="2">
    <source>
        <dbReference type="EMBL" id="RGP38576.1"/>
    </source>
</evidence>